<gene>
    <name evidence="2" type="ORF">ACFOKF_20150</name>
</gene>
<dbReference type="Proteomes" id="UP001595681">
    <property type="component" value="Unassembled WGS sequence"/>
</dbReference>
<organism evidence="2 3">
    <name type="scientific">Sphingobium rhizovicinum</name>
    <dbReference type="NCBI Taxonomy" id="432308"/>
    <lineage>
        <taxon>Bacteria</taxon>
        <taxon>Pseudomonadati</taxon>
        <taxon>Pseudomonadota</taxon>
        <taxon>Alphaproteobacteria</taxon>
        <taxon>Sphingomonadales</taxon>
        <taxon>Sphingomonadaceae</taxon>
        <taxon>Sphingobium</taxon>
    </lineage>
</organism>
<dbReference type="EC" id="2.7.1.-" evidence="2"/>
<proteinExistence type="predicted"/>
<dbReference type="RefSeq" id="WP_380798241.1">
    <property type="nucleotide sequence ID" value="NZ_JBHRVU010000005.1"/>
</dbReference>
<dbReference type="SUPFAM" id="SSF56112">
    <property type="entry name" value="Protein kinase-like (PK-like)"/>
    <property type="match status" value="1"/>
</dbReference>
<reference evidence="3" key="1">
    <citation type="journal article" date="2019" name="Int. J. Syst. Evol. Microbiol.">
        <title>The Global Catalogue of Microorganisms (GCM) 10K type strain sequencing project: providing services to taxonomists for standard genome sequencing and annotation.</title>
        <authorList>
            <consortium name="The Broad Institute Genomics Platform"/>
            <consortium name="The Broad Institute Genome Sequencing Center for Infectious Disease"/>
            <person name="Wu L."/>
            <person name="Ma J."/>
        </authorList>
    </citation>
    <scope>NUCLEOTIDE SEQUENCE [LARGE SCALE GENOMIC DNA]</scope>
    <source>
        <strain evidence="3">CCM 7491</strain>
    </source>
</reference>
<protein>
    <submittedName>
        <fullName evidence="2">Aminoglycoside phosphotransferase family protein</fullName>
        <ecNumber evidence="2">2.7.1.-</ecNumber>
    </submittedName>
</protein>
<dbReference type="InterPro" id="IPR011009">
    <property type="entry name" value="Kinase-like_dom_sf"/>
</dbReference>
<accession>A0ABV7NLY6</accession>
<dbReference type="Pfam" id="PF01636">
    <property type="entry name" value="APH"/>
    <property type="match status" value="1"/>
</dbReference>
<name>A0ABV7NLY6_9SPHN</name>
<dbReference type="GO" id="GO:0016740">
    <property type="term" value="F:transferase activity"/>
    <property type="evidence" value="ECO:0007669"/>
    <property type="project" value="UniProtKB-KW"/>
</dbReference>
<dbReference type="Gene3D" id="3.90.1200.10">
    <property type="match status" value="1"/>
</dbReference>
<keyword evidence="3" id="KW-1185">Reference proteome</keyword>
<evidence type="ECO:0000259" key="1">
    <source>
        <dbReference type="Pfam" id="PF01636"/>
    </source>
</evidence>
<sequence>MGASAEAIKAAYAAEVDHDRPVTQRHEVPTSYAAITHQWLTAVLCADIPGGAVTDFRFDERDDGSSNRRRIFLSYNDAARAAGLPATVFCKAAETLENRIVLGVSDTARAESDFYNLVRPGIDFEAPTPRFAKFDPDSFAYLIMMDDMAGKVHFPDERTTLTRNQAEALVTTLSSLHSRFYESPELGSATLPFKHWPVWWRDMMHGAPDFPDFCAKGVDAAAHVLPAGLVRRSSEIWDATERSVARHLDLPRTLIHSDVHLKNWYITPDDRLGLADWQLTTIGHWSRDFIFSTLTALTVEQRRAWLEDLLRLYIDLMAQKGVAKIDFDDALRNVRQQMFTAFAFWTITMRPTDDMPAMQPEHTTLEFLRRMGTAIDDYGALDAFD</sequence>
<dbReference type="EMBL" id="JBHRVU010000005">
    <property type="protein sequence ID" value="MFC3443472.1"/>
    <property type="molecule type" value="Genomic_DNA"/>
</dbReference>
<feature type="domain" description="Aminoglycoside phosphotransferase" evidence="1">
    <location>
        <begin position="107"/>
        <end position="315"/>
    </location>
</feature>
<dbReference type="InterPro" id="IPR002575">
    <property type="entry name" value="Aminoglycoside_PTrfase"/>
</dbReference>
<comment type="caution">
    <text evidence="2">The sequence shown here is derived from an EMBL/GenBank/DDBJ whole genome shotgun (WGS) entry which is preliminary data.</text>
</comment>
<keyword evidence="2" id="KW-0808">Transferase</keyword>
<evidence type="ECO:0000313" key="2">
    <source>
        <dbReference type="EMBL" id="MFC3443472.1"/>
    </source>
</evidence>
<evidence type="ECO:0000313" key="3">
    <source>
        <dbReference type="Proteomes" id="UP001595681"/>
    </source>
</evidence>